<evidence type="ECO:0000313" key="1">
    <source>
        <dbReference type="EnsemblMetazoa" id="AQUA014396-PA"/>
    </source>
</evidence>
<proteinExistence type="predicted"/>
<reference evidence="1" key="1">
    <citation type="submission" date="2020-05" db="UniProtKB">
        <authorList>
            <consortium name="EnsemblMetazoa"/>
        </authorList>
    </citation>
    <scope>IDENTIFICATION</scope>
    <source>
        <strain evidence="1">SANGQUA</strain>
    </source>
</reference>
<sequence length="76" mass="9108">MDWTTNDKLSQYYNYTCLSERNLELARLKTLSEKESHAEHFTSVEKDLLNLNETLTRKLTINESNIRNVIQQDWFL</sequence>
<organism evidence="1 2">
    <name type="scientific">Anopheles quadriannulatus</name>
    <name type="common">Mosquito</name>
    <dbReference type="NCBI Taxonomy" id="34691"/>
    <lineage>
        <taxon>Eukaryota</taxon>
        <taxon>Metazoa</taxon>
        <taxon>Ecdysozoa</taxon>
        <taxon>Arthropoda</taxon>
        <taxon>Hexapoda</taxon>
        <taxon>Insecta</taxon>
        <taxon>Pterygota</taxon>
        <taxon>Neoptera</taxon>
        <taxon>Endopterygota</taxon>
        <taxon>Diptera</taxon>
        <taxon>Nematocera</taxon>
        <taxon>Culicoidea</taxon>
        <taxon>Culicidae</taxon>
        <taxon>Anophelinae</taxon>
        <taxon>Anopheles</taxon>
    </lineage>
</organism>
<dbReference type="EnsemblMetazoa" id="AQUA014396-RA">
    <property type="protein sequence ID" value="AQUA014396-PA"/>
    <property type="gene ID" value="AQUA014396"/>
</dbReference>
<name>A0A182XRB7_ANOQN</name>
<accession>A0A182XRB7</accession>
<protein>
    <submittedName>
        <fullName evidence="1">Uncharacterized protein</fullName>
    </submittedName>
</protein>
<dbReference type="AlphaFoldDB" id="A0A182XRB7"/>
<dbReference type="Proteomes" id="UP000076407">
    <property type="component" value="Unassembled WGS sequence"/>
</dbReference>
<dbReference type="VEuPathDB" id="VectorBase:AQUA017824"/>
<keyword evidence="2" id="KW-1185">Reference proteome</keyword>
<evidence type="ECO:0000313" key="2">
    <source>
        <dbReference type="Proteomes" id="UP000076407"/>
    </source>
</evidence>